<keyword evidence="3 5" id="KW-0378">Hydrolase</keyword>
<evidence type="ECO:0000256" key="2">
    <source>
        <dbReference type="ARBA" id="ARBA00022670"/>
    </source>
</evidence>
<dbReference type="PANTHER" id="PTHR43806">
    <property type="entry name" value="PEPTIDASE S8"/>
    <property type="match status" value="1"/>
</dbReference>
<evidence type="ECO:0000259" key="7">
    <source>
        <dbReference type="Pfam" id="PF00082"/>
    </source>
</evidence>
<keyword evidence="2 5" id="KW-0645">Protease</keyword>
<feature type="chain" id="PRO_5046865418" evidence="6">
    <location>
        <begin position="23"/>
        <end position="407"/>
    </location>
</feature>
<feature type="signal peptide" evidence="6">
    <location>
        <begin position="1"/>
        <end position="22"/>
    </location>
</feature>
<accession>A0ABU3K5M6</accession>
<dbReference type="PANTHER" id="PTHR43806:SF11">
    <property type="entry name" value="CEREVISIN-RELATED"/>
    <property type="match status" value="1"/>
</dbReference>
<dbReference type="InterPro" id="IPR000209">
    <property type="entry name" value="Peptidase_S8/S53_dom"/>
</dbReference>
<dbReference type="PROSITE" id="PS51892">
    <property type="entry name" value="SUBTILASE"/>
    <property type="match status" value="1"/>
</dbReference>
<dbReference type="InterPro" id="IPR050131">
    <property type="entry name" value="Peptidase_S8_subtilisin-like"/>
</dbReference>
<evidence type="ECO:0000256" key="6">
    <source>
        <dbReference type="SAM" id="SignalP"/>
    </source>
</evidence>
<keyword evidence="9" id="KW-1185">Reference proteome</keyword>
<reference evidence="8 9" key="1">
    <citation type="journal article" date="2023" name="ISME J.">
        <title>Cultivation and genomic characterization of novel and ubiquitous marine nitrite-oxidizing bacteria from the Nitrospirales.</title>
        <authorList>
            <person name="Mueller A.J."/>
            <person name="Daebeler A."/>
            <person name="Herbold C.W."/>
            <person name="Kirkegaard R.H."/>
            <person name="Daims H."/>
        </authorList>
    </citation>
    <scope>NUCLEOTIDE SEQUENCE [LARGE SCALE GENOMIC DNA]</scope>
    <source>
        <strain evidence="8 9">EB</strain>
    </source>
</reference>
<gene>
    <name evidence="8" type="ORF">PPG34_05010</name>
</gene>
<feature type="active site" description="Charge relay system" evidence="5">
    <location>
        <position position="194"/>
    </location>
</feature>
<dbReference type="PRINTS" id="PR00723">
    <property type="entry name" value="SUBTILISIN"/>
</dbReference>
<evidence type="ECO:0000256" key="3">
    <source>
        <dbReference type="ARBA" id="ARBA00022801"/>
    </source>
</evidence>
<dbReference type="CDD" id="cd05561">
    <property type="entry name" value="Peptidases_S8_4"/>
    <property type="match status" value="1"/>
</dbReference>
<sequence length="407" mass="44113">MIRSITLLCLGGALIFVRTSCAPGPTSSSPSTLSPNIIQQAGIDLEQLEPNEVCVINTNLEETQEVDKFASAQGYIKKKRRILENLGVIMSIFQVPPGLTVNQGIAEFRQAFPTFPIDANHRYHIQGIHHDFDILRYGHLLVGWDKEALRCTATPLFIGMIDTGIESTHPFLQPHNIHRQSFLQENTVIAPTTHGTTVAIQLVGQSDSTTHGLLPHAVLFVAETFRERHPNQIIEATTWGIVQALDWLISKKVHVINMSLGGPNNALLAFAVHYTLEQNISIIAAAGNLGPDGQAVYPAAQEGVIAVTALDAKLNPYLHANRGNYIMLAAPGVDIWVPDGKGPGLFHSGTSFATPFVTTAAAVLKLAHAQWTPAQIAKQLAKDAVDLGEAGKDHIFGWGLVQISKHC</sequence>
<dbReference type="InterPro" id="IPR023827">
    <property type="entry name" value="Peptidase_S8_Asp-AS"/>
</dbReference>
<evidence type="ECO:0000256" key="1">
    <source>
        <dbReference type="ARBA" id="ARBA00011073"/>
    </source>
</evidence>
<feature type="active site" description="Charge relay system" evidence="5">
    <location>
        <position position="351"/>
    </location>
</feature>
<organism evidence="8 9">
    <name type="scientific">Candidatus Nitronereus thalassa</name>
    <dbReference type="NCBI Taxonomy" id="3020898"/>
    <lineage>
        <taxon>Bacteria</taxon>
        <taxon>Pseudomonadati</taxon>
        <taxon>Nitrospirota</taxon>
        <taxon>Nitrospiria</taxon>
        <taxon>Nitrospirales</taxon>
        <taxon>Nitrospiraceae</taxon>
        <taxon>Candidatus Nitronereus</taxon>
    </lineage>
</organism>
<protein>
    <submittedName>
        <fullName evidence="8">S8 family serine peptidase</fullName>
    </submittedName>
</protein>
<dbReference type="PROSITE" id="PS00136">
    <property type="entry name" value="SUBTILASE_ASP"/>
    <property type="match status" value="1"/>
</dbReference>
<proteinExistence type="inferred from homology"/>
<dbReference type="InterPro" id="IPR036852">
    <property type="entry name" value="Peptidase_S8/S53_dom_sf"/>
</dbReference>
<evidence type="ECO:0000256" key="4">
    <source>
        <dbReference type="ARBA" id="ARBA00022825"/>
    </source>
</evidence>
<name>A0ABU3K5M6_9BACT</name>
<dbReference type="RefSeq" id="WP_313832048.1">
    <property type="nucleotide sequence ID" value="NZ_JAQOUE010000001.1"/>
</dbReference>
<dbReference type="Proteomes" id="UP001250932">
    <property type="component" value="Unassembled WGS sequence"/>
</dbReference>
<dbReference type="InterPro" id="IPR015500">
    <property type="entry name" value="Peptidase_S8_subtilisin-rel"/>
</dbReference>
<dbReference type="Gene3D" id="3.40.50.200">
    <property type="entry name" value="Peptidase S8/S53 domain"/>
    <property type="match status" value="1"/>
</dbReference>
<keyword evidence="6" id="KW-0732">Signal</keyword>
<evidence type="ECO:0000313" key="9">
    <source>
        <dbReference type="Proteomes" id="UP001250932"/>
    </source>
</evidence>
<feature type="active site" description="Charge relay system" evidence="5">
    <location>
        <position position="162"/>
    </location>
</feature>
<comment type="similarity">
    <text evidence="1 5">Belongs to the peptidase S8 family.</text>
</comment>
<keyword evidence="4 5" id="KW-0720">Serine protease</keyword>
<evidence type="ECO:0000256" key="5">
    <source>
        <dbReference type="PROSITE-ProRule" id="PRU01240"/>
    </source>
</evidence>
<dbReference type="SUPFAM" id="SSF52743">
    <property type="entry name" value="Subtilisin-like"/>
    <property type="match status" value="1"/>
</dbReference>
<dbReference type="EMBL" id="JAQOUE010000001">
    <property type="protein sequence ID" value="MDT7041700.1"/>
    <property type="molecule type" value="Genomic_DNA"/>
</dbReference>
<evidence type="ECO:0000313" key="8">
    <source>
        <dbReference type="EMBL" id="MDT7041700.1"/>
    </source>
</evidence>
<feature type="domain" description="Peptidase S8/S53" evidence="7">
    <location>
        <begin position="157"/>
        <end position="399"/>
    </location>
</feature>
<comment type="caution">
    <text evidence="8">The sequence shown here is derived from an EMBL/GenBank/DDBJ whole genome shotgun (WGS) entry which is preliminary data.</text>
</comment>
<dbReference type="Pfam" id="PF00082">
    <property type="entry name" value="Peptidase_S8"/>
    <property type="match status" value="1"/>
</dbReference>